<evidence type="ECO:0000313" key="11">
    <source>
        <dbReference type="RefSeq" id="XP_007442308.1"/>
    </source>
</evidence>
<evidence type="ECO:0000256" key="4">
    <source>
        <dbReference type="ARBA" id="ARBA00009567"/>
    </source>
</evidence>
<evidence type="ECO:0000256" key="5">
    <source>
        <dbReference type="ARBA" id="ARBA00020264"/>
    </source>
</evidence>
<evidence type="ECO:0000256" key="1">
    <source>
        <dbReference type="ARBA" id="ARBA00004123"/>
    </source>
</evidence>
<dbReference type="AlphaFoldDB" id="A0A9F2WKV8"/>
<evidence type="ECO:0000256" key="9">
    <source>
        <dbReference type="SAM" id="MobiDB-lite"/>
    </source>
</evidence>
<dbReference type="GO" id="GO:0033588">
    <property type="term" value="C:elongator holoenzyme complex"/>
    <property type="evidence" value="ECO:0007669"/>
    <property type="project" value="InterPro"/>
</dbReference>
<evidence type="ECO:0000256" key="7">
    <source>
        <dbReference type="ARBA" id="ARBA00022694"/>
    </source>
</evidence>
<accession>A0A9F2WKV8</accession>
<evidence type="ECO:0000313" key="10">
    <source>
        <dbReference type="Proteomes" id="UP000695026"/>
    </source>
</evidence>
<dbReference type="PANTHER" id="PTHR15641">
    <property type="entry name" value="ELONGATOR COMPLEX PROTEIN 5"/>
    <property type="match status" value="1"/>
</dbReference>
<dbReference type="OMA" id="DEEIFCI"/>
<keyword evidence="7" id="KW-0819">tRNA processing</keyword>
<dbReference type="Pfam" id="PF10483">
    <property type="entry name" value="Elong_Iki1"/>
    <property type="match status" value="1"/>
</dbReference>
<dbReference type="InterPro" id="IPR019519">
    <property type="entry name" value="Elp5"/>
</dbReference>
<keyword evidence="8" id="KW-0539">Nucleus</keyword>
<comment type="pathway">
    <text evidence="3">tRNA modification; 5-methoxycarbonylmethyl-2-thiouridine-tRNA biosynthesis.</text>
</comment>
<keyword evidence="10" id="KW-1185">Reference proteome</keyword>
<dbReference type="GO" id="GO:0002098">
    <property type="term" value="P:tRNA wobble uridine modification"/>
    <property type="evidence" value="ECO:0007669"/>
    <property type="project" value="InterPro"/>
</dbReference>
<evidence type="ECO:0000256" key="3">
    <source>
        <dbReference type="ARBA" id="ARBA00005043"/>
    </source>
</evidence>
<comment type="similarity">
    <text evidence="4">Belongs to the ELP5 family.</text>
</comment>
<feature type="region of interest" description="Disordered" evidence="9">
    <location>
        <begin position="227"/>
        <end position="250"/>
    </location>
</feature>
<feature type="region of interest" description="Disordered" evidence="9">
    <location>
        <begin position="264"/>
        <end position="311"/>
    </location>
</feature>
<dbReference type="CDD" id="cd19496">
    <property type="entry name" value="Elp5"/>
    <property type="match status" value="1"/>
</dbReference>
<dbReference type="OrthoDB" id="166907at2759"/>
<dbReference type="RefSeq" id="XP_007442308.1">
    <property type="nucleotide sequence ID" value="XM_007442246.3"/>
</dbReference>
<gene>
    <name evidence="11" type="primary">ELP5</name>
</gene>
<dbReference type="Gene3D" id="3.40.50.300">
    <property type="entry name" value="P-loop containing nucleotide triphosphate hydrolases"/>
    <property type="match status" value="1"/>
</dbReference>
<dbReference type="CTD" id="23587"/>
<name>A0A9F2WKV8_PYTBI</name>
<dbReference type="PANTHER" id="PTHR15641:SF1">
    <property type="entry name" value="ELONGATOR COMPLEX PROTEIN 5"/>
    <property type="match status" value="1"/>
</dbReference>
<dbReference type="GO" id="GO:0005829">
    <property type="term" value="C:cytosol"/>
    <property type="evidence" value="ECO:0007669"/>
    <property type="project" value="TreeGrafter"/>
</dbReference>
<comment type="subcellular location">
    <subcellularLocation>
        <location evidence="2">Cytoplasm</location>
    </subcellularLocation>
    <subcellularLocation>
        <location evidence="1">Nucleus</location>
    </subcellularLocation>
</comment>
<feature type="compositionally biased region" description="Acidic residues" evidence="9">
    <location>
        <begin position="295"/>
        <end position="311"/>
    </location>
</feature>
<dbReference type="GO" id="GO:0000049">
    <property type="term" value="F:tRNA binding"/>
    <property type="evidence" value="ECO:0007669"/>
    <property type="project" value="TreeGrafter"/>
</dbReference>
<dbReference type="GeneID" id="103059223"/>
<dbReference type="InterPro" id="IPR027417">
    <property type="entry name" value="P-loop_NTPase"/>
</dbReference>
<protein>
    <recommendedName>
        <fullName evidence="5">Elongator complex protein 5</fullName>
    </recommendedName>
</protein>
<keyword evidence="6" id="KW-0963">Cytoplasm</keyword>
<organism evidence="10 11">
    <name type="scientific">Python bivittatus</name>
    <name type="common">Burmese python</name>
    <name type="synonym">Python molurus bivittatus</name>
    <dbReference type="NCBI Taxonomy" id="176946"/>
    <lineage>
        <taxon>Eukaryota</taxon>
        <taxon>Metazoa</taxon>
        <taxon>Chordata</taxon>
        <taxon>Craniata</taxon>
        <taxon>Vertebrata</taxon>
        <taxon>Euteleostomi</taxon>
        <taxon>Lepidosauria</taxon>
        <taxon>Squamata</taxon>
        <taxon>Bifurcata</taxon>
        <taxon>Unidentata</taxon>
        <taxon>Episquamata</taxon>
        <taxon>Toxicofera</taxon>
        <taxon>Serpentes</taxon>
        <taxon>Henophidia</taxon>
        <taxon>Pythonidae</taxon>
        <taxon>Python</taxon>
    </lineage>
</organism>
<dbReference type="Proteomes" id="UP000695026">
    <property type="component" value="Unplaced"/>
</dbReference>
<proteinExistence type="inferred from homology"/>
<evidence type="ECO:0000256" key="2">
    <source>
        <dbReference type="ARBA" id="ARBA00004496"/>
    </source>
</evidence>
<sequence>MLGELVSGAAEGLVLIQDSVACEGRALLKSFVAAAAQRAETVHVLSFELPELEFKAGLSAEVTPRILFHDAFRDPLGWSGRGSGLTLGEFSASELAARLAAASQGSATVVLDSLSWLLLRLPFPSVCQVLAQLPRRASAVGLKIVRCVALLHGDLHPPAQQDVLKALARLVVTLQPAPRSGQGGDGTPHAAVVFHRKRGSKFFQKRELFTILPGFVFKFLGELPPNGVSREDDAEDGRGPTAADPTADLTFNLRLSEAERRARESVPLPYHFSEEKKSSLLQTSTEEAKIYYEPDAADDFDEEDPDDDLDV</sequence>
<evidence type="ECO:0000256" key="8">
    <source>
        <dbReference type="ARBA" id="ARBA00023242"/>
    </source>
</evidence>
<reference evidence="11" key="1">
    <citation type="submission" date="2025-08" db="UniProtKB">
        <authorList>
            <consortium name="RefSeq"/>
        </authorList>
    </citation>
    <scope>IDENTIFICATION</scope>
    <source>
        <tissue evidence="11">Liver</tissue>
    </source>
</reference>
<evidence type="ECO:0000256" key="6">
    <source>
        <dbReference type="ARBA" id="ARBA00022490"/>
    </source>
</evidence>
<dbReference type="GO" id="GO:0005634">
    <property type="term" value="C:nucleus"/>
    <property type="evidence" value="ECO:0007669"/>
    <property type="project" value="UniProtKB-SubCell"/>
</dbReference>
<dbReference type="KEGG" id="pbi:103059223"/>